<dbReference type="Proteomes" id="UP000552615">
    <property type="component" value="Unassembled WGS sequence"/>
</dbReference>
<dbReference type="AlphaFoldDB" id="A0A7Y0A9U0"/>
<evidence type="ECO:0000256" key="5">
    <source>
        <dbReference type="SAM" id="Phobius"/>
    </source>
</evidence>
<proteinExistence type="predicted"/>
<evidence type="ECO:0000256" key="3">
    <source>
        <dbReference type="ARBA" id="ARBA00022989"/>
    </source>
</evidence>
<protein>
    <submittedName>
        <fullName evidence="6">DoxX family protein</fullName>
    </submittedName>
</protein>
<dbReference type="GO" id="GO:0016020">
    <property type="term" value="C:membrane"/>
    <property type="evidence" value="ECO:0007669"/>
    <property type="project" value="UniProtKB-SubCell"/>
</dbReference>
<comment type="caution">
    <text evidence="6">The sequence shown here is derived from an EMBL/GenBank/DDBJ whole genome shotgun (WGS) entry which is preliminary data.</text>
</comment>
<sequence>MKKIVNWIIRLVPVVIMLQTLYFKFSAAPESVYIFSKIGMEPYGRIGIGILELVASILILIPRTTVYGAVLGLGLMLGAIKFHVTELGIDVQHDGGKLFYLAVTVAVFCTLLIILYRKQILSIFSKNKMAVTR</sequence>
<feature type="transmembrane region" description="Helical" evidence="5">
    <location>
        <begin position="7"/>
        <end position="23"/>
    </location>
</feature>
<dbReference type="RefSeq" id="WP_169232639.1">
    <property type="nucleotide sequence ID" value="NZ_JABBGF010000004.1"/>
</dbReference>
<dbReference type="EMBL" id="JABBGF010000004">
    <property type="protein sequence ID" value="NML59330.1"/>
    <property type="molecule type" value="Genomic_DNA"/>
</dbReference>
<evidence type="ECO:0000313" key="6">
    <source>
        <dbReference type="EMBL" id="NML59330.1"/>
    </source>
</evidence>
<comment type="subcellular location">
    <subcellularLocation>
        <location evidence="1">Membrane</location>
        <topology evidence="1">Multi-pass membrane protein</topology>
    </subcellularLocation>
</comment>
<dbReference type="Pfam" id="PF13564">
    <property type="entry name" value="DoxX_2"/>
    <property type="match status" value="1"/>
</dbReference>
<name>A0A7Y0A9U0_9FLAO</name>
<evidence type="ECO:0000256" key="4">
    <source>
        <dbReference type="ARBA" id="ARBA00023136"/>
    </source>
</evidence>
<keyword evidence="2 5" id="KW-0812">Transmembrane</keyword>
<feature type="transmembrane region" description="Helical" evidence="5">
    <location>
        <begin position="97"/>
        <end position="116"/>
    </location>
</feature>
<evidence type="ECO:0000313" key="7">
    <source>
        <dbReference type="Proteomes" id="UP000552615"/>
    </source>
</evidence>
<feature type="transmembrane region" description="Helical" evidence="5">
    <location>
        <begin position="66"/>
        <end position="85"/>
    </location>
</feature>
<keyword evidence="7" id="KW-1185">Reference proteome</keyword>
<accession>A0A7Y0A9U0</accession>
<dbReference type="InterPro" id="IPR032808">
    <property type="entry name" value="DoxX"/>
</dbReference>
<reference evidence="6 7" key="1">
    <citation type="submission" date="2020-04" db="EMBL/GenBank/DDBJ databases">
        <title>Chryseobacterium sp. RJ-7-14 sp. nov., isolated from Jeju soil.</title>
        <authorList>
            <person name="Dahal R.H."/>
            <person name="Chaudhary D.K."/>
        </authorList>
    </citation>
    <scope>NUCLEOTIDE SEQUENCE [LARGE SCALE GENOMIC DNA]</scope>
    <source>
        <strain evidence="6 7">RJ-7-14</strain>
    </source>
</reference>
<feature type="transmembrane region" description="Helical" evidence="5">
    <location>
        <begin position="43"/>
        <end position="61"/>
    </location>
</feature>
<organism evidence="6 7">
    <name type="scientific">Chryseobacterium cheonjiense</name>
    <dbReference type="NCBI Taxonomy" id="2728845"/>
    <lineage>
        <taxon>Bacteria</taxon>
        <taxon>Pseudomonadati</taxon>
        <taxon>Bacteroidota</taxon>
        <taxon>Flavobacteriia</taxon>
        <taxon>Flavobacteriales</taxon>
        <taxon>Weeksellaceae</taxon>
        <taxon>Chryseobacterium group</taxon>
        <taxon>Chryseobacterium</taxon>
    </lineage>
</organism>
<gene>
    <name evidence="6" type="ORF">HHL20_18575</name>
</gene>
<keyword evidence="3 5" id="KW-1133">Transmembrane helix</keyword>
<evidence type="ECO:0000256" key="2">
    <source>
        <dbReference type="ARBA" id="ARBA00022692"/>
    </source>
</evidence>
<keyword evidence="4 5" id="KW-0472">Membrane</keyword>
<evidence type="ECO:0000256" key="1">
    <source>
        <dbReference type="ARBA" id="ARBA00004141"/>
    </source>
</evidence>